<name>A0AA42LT38_9BURK</name>
<reference evidence="1" key="1">
    <citation type="submission" date="2022-09" db="EMBL/GenBank/DDBJ databases">
        <title>Intensive care unit water sources are persistently colonized with multi-drug resistant bacteria and are the site of extensive horizontal gene transfer of antibiotic resistance genes.</title>
        <authorList>
            <person name="Diorio-Toth L."/>
        </authorList>
    </citation>
    <scope>NUCLEOTIDE SEQUENCE</scope>
    <source>
        <strain evidence="1">GD03843</strain>
    </source>
</reference>
<gene>
    <name evidence="1" type="ORF">N5D93_24315</name>
</gene>
<dbReference type="EMBL" id="JAOCDZ010000020">
    <property type="protein sequence ID" value="MDH0738960.1"/>
    <property type="molecule type" value="Genomic_DNA"/>
</dbReference>
<dbReference type="AlphaFoldDB" id="A0AA42LT38"/>
<evidence type="ECO:0000313" key="1">
    <source>
        <dbReference type="EMBL" id="MDH0738960.1"/>
    </source>
</evidence>
<organism evidence="1 2">
    <name type="scientific">Achromobacter spanius</name>
    <dbReference type="NCBI Taxonomy" id="217203"/>
    <lineage>
        <taxon>Bacteria</taxon>
        <taxon>Pseudomonadati</taxon>
        <taxon>Pseudomonadota</taxon>
        <taxon>Betaproteobacteria</taxon>
        <taxon>Burkholderiales</taxon>
        <taxon>Alcaligenaceae</taxon>
        <taxon>Achromobacter</taxon>
    </lineage>
</organism>
<dbReference type="Proteomes" id="UP001161094">
    <property type="component" value="Unassembled WGS sequence"/>
</dbReference>
<accession>A0AA42LT38</accession>
<dbReference type="RefSeq" id="WP_279996792.1">
    <property type="nucleotide sequence ID" value="NZ_JAOCDZ010000020.1"/>
</dbReference>
<proteinExistence type="predicted"/>
<comment type="caution">
    <text evidence="1">The sequence shown here is derived from an EMBL/GenBank/DDBJ whole genome shotgun (WGS) entry which is preliminary data.</text>
</comment>
<evidence type="ECO:0000313" key="2">
    <source>
        <dbReference type="Proteomes" id="UP001161094"/>
    </source>
</evidence>
<protein>
    <submittedName>
        <fullName evidence="1">Uncharacterized protein</fullName>
    </submittedName>
</protein>
<sequence>MPINFPPIEHGFMDLVRPHPAFAGWRKRKRCLWRTINEVEQGLVLNRYKDSFENRQLVSIGVYVSIPHKGDWPVYVPTEVWDKGRLYRRAYLVPGQGLVPEDTFASGAPVALCEPEELPAWLATLPDDIDQHIAPWFKQFETLEAATYDYQIPTWRLQKAGLIP</sequence>